<protein>
    <recommendedName>
        <fullName evidence="2">MmgE/PrpD N-terminal domain-containing protein</fullName>
    </recommendedName>
</protein>
<accession>A0A382W813</accession>
<dbReference type="InterPro" id="IPR036148">
    <property type="entry name" value="MmgE/PrpD_sf"/>
</dbReference>
<dbReference type="InterPro" id="IPR042183">
    <property type="entry name" value="MmgE/PrpD_sf_1"/>
</dbReference>
<feature type="non-terminal residue" evidence="3">
    <location>
        <position position="234"/>
    </location>
</feature>
<dbReference type="Pfam" id="PF03972">
    <property type="entry name" value="MmgE_PrpD_N"/>
    <property type="match status" value="1"/>
</dbReference>
<dbReference type="PANTHER" id="PTHR16943:SF8">
    <property type="entry name" value="2-METHYLCITRATE DEHYDRATASE"/>
    <property type="match status" value="1"/>
</dbReference>
<gene>
    <name evidence="3" type="ORF">METZ01_LOCUS407860</name>
</gene>
<proteinExistence type="inferred from homology"/>
<dbReference type="EMBL" id="UINC01157810">
    <property type="protein sequence ID" value="SVD55006.1"/>
    <property type="molecule type" value="Genomic_DNA"/>
</dbReference>
<evidence type="ECO:0000256" key="1">
    <source>
        <dbReference type="ARBA" id="ARBA00006174"/>
    </source>
</evidence>
<dbReference type="GO" id="GO:0016829">
    <property type="term" value="F:lyase activity"/>
    <property type="evidence" value="ECO:0007669"/>
    <property type="project" value="InterPro"/>
</dbReference>
<dbReference type="InterPro" id="IPR005656">
    <property type="entry name" value="MmgE_PrpD"/>
</dbReference>
<sequence>MPNHTVKTHTDGAVLPRKEQLAWKIAQMAAHNQQADADVIEMIGNRLIDNAAVAIAAINRQSVRNARLLALGYPHPNNKGARLFGAANDRTFHCEWAALANGVAVRELDMHDTYFAADYSHPGDNIPGLLAVAQQTGANGHDLSLGLLTAYETQMALVTGICLHEHKIDHVAHLAPAVAAGLGTMLHMPAEEIYQAVNQSLHLACATRQSRKGDITSWKAYAPAQANKIAIEAV</sequence>
<dbReference type="SUPFAM" id="SSF103378">
    <property type="entry name" value="2-methylcitrate dehydratase PrpD"/>
    <property type="match status" value="1"/>
</dbReference>
<dbReference type="PANTHER" id="PTHR16943">
    <property type="entry name" value="2-METHYLCITRATE DEHYDRATASE-RELATED"/>
    <property type="match status" value="1"/>
</dbReference>
<dbReference type="AlphaFoldDB" id="A0A382W813"/>
<evidence type="ECO:0000313" key="3">
    <source>
        <dbReference type="EMBL" id="SVD55006.1"/>
    </source>
</evidence>
<dbReference type="Gene3D" id="1.10.4100.10">
    <property type="entry name" value="2-methylcitrate dehydratase PrpD"/>
    <property type="match status" value="1"/>
</dbReference>
<name>A0A382W813_9ZZZZ</name>
<reference evidence="3" key="1">
    <citation type="submission" date="2018-05" db="EMBL/GenBank/DDBJ databases">
        <authorList>
            <person name="Lanie J.A."/>
            <person name="Ng W.-L."/>
            <person name="Kazmierczak K.M."/>
            <person name="Andrzejewski T.M."/>
            <person name="Davidsen T.M."/>
            <person name="Wayne K.J."/>
            <person name="Tettelin H."/>
            <person name="Glass J.I."/>
            <person name="Rusch D."/>
            <person name="Podicherti R."/>
            <person name="Tsui H.-C.T."/>
            <person name="Winkler M.E."/>
        </authorList>
    </citation>
    <scope>NUCLEOTIDE SEQUENCE</scope>
</reference>
<comment type="similarity">
    <text evidence="1">Belongs to the PrpD family.</text>
</comment>
<organism evidence="3">
    <name type="scientific">marine metagenome</name>
    <dbReference type="NCBI Taxonomy" id="408172"/>
    <lineage>
        <taxon>unclassified sequences</taxon>
        <taxon>metagenomes</taxon>
        <taxon>ecological metagenomes</taxon>
    </lineage>
</organism>
<evidence type="ECO:0000259" key="2">
    <source>
        <dbReference type="Pfam" id="PF03972"/>
    </source>
</evidence>
<dbReference type="InterPro" id="IPR045336">
    <property type="entry name" value="MmgE_PrpD_N"/>
</dbReference>
<feature type="domain" description="MmgE/PrpD N-terminal" evidence="2">
    <location>
        <begin position="20"/>
        <end position="234"/>
    </location>
</feature>